<dbReference type="EMBL" id="CADCVL010000247">
    <property type="protein sequence ID" value="CAA9481578.1"/>
    <property type="molecule type" value="Genomic_DNA"/>
</dbReference>
<feature type="region of interest" description="Disordered" evidence="1">
    <location>
        <begin position="1"/>
        <end position="141"/>
    </location>
</feature>
<feature type="compositionally biased region" description="Basic residues" evidence="1">
    <location>
        <begin position="26"/>
        <end position="43"/>
    </location>
</feature>
<feature type="compositionally biased region" description="Basic and acidic residues" evidence="1">
    <location>
        <begin position="165"/>
        <end position="174"/>
    </location>
</feature>
<accession>A0A6J4S0C9</accession>
<sequence>ERTRPRGGAGLGGHARDPGGVEPRPVRRGRTLGRRQPRRRRRAPVGGLARREPRHAGPHADPPGRRPHARLARQRLAGAQPQPRRPRPARHGVPGRLHRQVVAAGRGRDVHRPVAPRPRPRRPGRDRLRRGRHALLAGHPGLRARPQRLVDRRAAGHVARRLPADAHAARDPRAHRAVPPARRLAGRSARRGVAPAARGDVHDDRDRPPGARRRVHDRGVRDPAPDRGASFRI</sequence>
<feature type="non-terminal residue" evidence="2">
    <location>
        <position position="233"/>
    </location>
</feature>
<evidence type="ECO:0000256" key="1">
    <source>
        <dbReference type="SAM" id="MobiDB-lite"/>
    </source>
</evidence>
<organism evidence="2">
    <name type="scientific">uncultured Solirubrobacteraceae bacterium</name>
    <dbReference type="NCBI Taxonomy" id="1162706"/>
    <lineage>
        <taxon>Bacteria</taxon>
        <taxon>Bacillati</taxon>
        <taxon>Actinomycetota</taxon>
        <taxon>Thermoleophilia</taxon>
        <taxon>Solirubrobacterales</taxon>
        <taxon>Solirubrobacteraceae</taxon>
        <taxon>environmental samples</taxon>
    </lineage>
</organism>
<dbReference type="AlphaFoldDB" id="A0A6J4S0C9"/>
<feature type="region of interest" description="Disordered" evidence="1">
    <location>
        <begin position="165"/>
        <end position="233"/>
    </location>
</feature>
<evidence type="ECO:0000313" key="2">
    <source>
        <dbReference type="EMBL" id="CAA9481578.1"/>
    </source>
</evidence>
<gene>
    <name evidence="2" type="ORF">AVDCRST_MAG65-1470</name>
</gene>
<feature type="compositionally biased region" description="Basic residues" evidence="1">
    <location>
        <begin position="118"/>
        <end position="133"/>
    </location>
</feature>
<feature type="non-terminal residue" evidence="2">
    <location>
        <position position="1"/>
    </location>
</feature>
<reference evidence="2" key="1">
    <citation type="submission" date="2020-02" db="EMBL/GenBank/DDBJ databases">
        <authorList>
            <person name="Meier V. D."/>
        </authorList>
    </citation>
    <scope>NUCLEOTIDE SEQUENCE</scope>
    <source>
        <strain evidence="2">AVDCRST_MAG65</strain>
    </source>
</reference>
<name>A0A6J4S0C9_9ACTN</name>
<protein>
    <submittedName>
        <fullName evidence="2">Uncharacterized protein</fullName>
    </submittedName>
</protein>
<proteinExistence type="predicted"/>
<feature type="compositionally biased region" description="Basic and acidic residues" evidence="1">
    <location>
        <begin position="199"/>
        <end position="209"/>
    </location>
</feature>